<protein>
    <submittedName>
        <fullName evidence="1">Uncharacterized protein</fullName>
    </submittedName>
</protein>
<dbReference type="EMBL" id="CP089984">
    <property type="protein sequence ID" value="WXB11785.1"/>
    <property type="molecule type" value="Genomic_DNA"/>
</dbReference>
<evidence type="ECO:0000313" key="1">
    <source>
        <dbReference type="EMBL" id="WXB11785.1"/>
    </source>
</evidence>
<keyword evidence="2" id="KW-1185">Reference proteome</keyword>
<dbReference type="Proteomes" id="UP001370348">
    <property type="component" value="Chromosome"/>
</dbReference>
<gene>
    <name evidence="1" type="ORF">LZC94_28490</name>
</gene>
<reference evidence="1 2" key="1">
    <citation type="submission" date="2021-12" db="EMBL/GenBank/DDBJ databases">
        <title>Discovery of the Pendulisporaceae a myxobacterial family with distinct sporulation behavior and unique specialized metabolism.</title>
        <authorList>
            <person name="Garcia R."/>
            <person name="Popoff A."/>
            <person name="Bader C.D."/>
            <person name="Loehr J."/>
            <person name="Walesch S."/>
            <person name="Walt C."/>
            <person name="Boldt J."/>
            <person name="Bunk B."/>
            <person name="Haeckl F.J.F.P.J."/>
            <person name="Gunesch A.P."/>
            <person name="Birkelbach J."/>
            <person name="Nuebel U."/>
            <person name="Pietschmann T."/>
            <person name="Bach T."/>
            <person name="Mueller R."/>
        </authorList>
    </citation>
    <scope>NUCLEOTIDE SEQUENCE [LARGE SCALE GENOMIC DNA]</scope>
    <source>
        <strain evidence="1 2">MSr11954</strain>
    </source>
</reference>
<accession>A0ABZ2LN83</accession>
<evidence type="ECO:0000313" key="2">
    <source>
        <dbReference type="Proteomes" id="UP001370348"/>
    </source>
</evidence>
<sequence>MARIAASSVPAVRRGGQVTAVFPHEAESDFRITYRPLSAELSRAASPGGA</sequence>
<proteinExistence type="predicted"/>
<name>A0ABZ2LN83_9BACT</name>
<organism evidence="1 2">
    <name type="scientific">Pendulispora albinea</name>
    <dbReference type="NCBI Taxonomy" id="2741071"/>
    <lineage>
        <taxon>Bacteria</taxon>
        <taxon>Pseudomonadati</taxon>
        <taxon>Myxococcota</taxon>
        <taxon>Myxococcia</taxon>
        <taxon>Myxococcales</taxon>
        <taxon>Sorangiineae</taxon>
        <taxon>Pendulisporaceae</taxon>
        <taxon>Pendulispora</taxon>
    </lineage>
</organism>